<evidence type="ECO:0000256" key="1">
    <source>
        <dbReference type="SAM" id="Phobius"/>
    </source>
</evidence>
<dbReference type="OrthoDB" id="1132160at2"/>
<dbReference type="EMBL" id="FOLE01000007">
    <property type="protein sequence ID" value="SFC62779.1"/>
    <property type="molecule type" value="Genomic_DNA"/>
</dbReference>
<keyword evidence="3" id="KW-1185">Reference proteome</keyword>
<sequence>MNSKTLISQVLYFVVLIGLQLMVMRNFALFGWAFCFSYVGAILLLPMATDSLVVMLIAFATGFVTDLFYNQLGINAAACVLVAFLRPTVLKMLTPAGGYESYMEVSIPSMGLRWYLLFMLPLLFVHHLALFLIEYATFAKFFTAVGKAFFSTMFTFVVVVLVQYLVYSPLGKRDGE</sequence>
<dbReference type="RefSeq" id="WP_091513364.1">
    <property type="nucleotide sequence ID" value="NZ_FOLE01000007.1"/>
</dbReference>
<feature type="transmembrane region" description="Helical" evidence="1">
    <location>
        <begin position="148"/>
        <end position="167"/>
    </location>
</feature>
<reference evidence="2 3" key="1">
    <citation type="submission" date="2016-10" db="EMBL/GenBank/DDBJ databases">
        <authorList>
            <person name="de Groot N.N."/>
        </authorList>
    </citation>
    <scope>NUCLEOTIDE SEQUENCE [LARGE SCALE GENOMIC DNA]</scope>
    <source>
        <strain evidence="2 3">DSM 6793</strain>
    </source>
</reference>
<feature type="transmembrane region" description="Helical" evidence="1">
    <location>
        <begin position="35"/>
        <end position="60"/>
    </location>
</feature>
<dbReference type="AlphaFoldDB" id="A0A1I1KPS5"/>
<proteinExistence type="predicted"/>
<keyword evidence="1" id="KW-0812">Transmembrane</keyword>
<evidence type="ECO:0000313" key="3">
    <source>
        <dbReference type="Proteomes" id="UP000199514"/>
    </source>
</evidence>
<name>A0A1I1KPS5_9BACT</name>
<keyword evidence="1" id="KW-0472">Membrane</keyword>
<organism evidence="2 3">
    <name type="scientific">Flexibacter flexilis DSM 6793</name>
    <dbReference type="NCBI Taxonomy" id="927664"/>
    <lineage>
        <taxon>Bacteria</taxon>
        <taxon>Pseudomonadati</taxon>
        <taxon>Bacteroidota</taxon>
        <taxon>Cytophagia</taxon>
        <taxon>Cytophagales</taxon>
        <taxon>Flexibacteraceae</taxon>
        <taxon>Flexibacter</taxon>
    </lineage>
</organism>
<keyword evidence="1" id="KW-1133">Transmembrane helix</keyword>
<dbReference type="STRING" id="927664.SAMN05421780_107156"/>
<feature type="transmembrane region" description="Helical" evidence="1">
    <location>
        <begin position="114"/>
        <end position="136"/>
    </location>
</feature>
<accession>A0A1I1KPS5</accession>
<evidence type="ECO:0008006" key="4">
    <source>
        <dbReference type="Google" id="ProtNLM"/>
    </source>
</evidence>
<evidence type="ECO:0000313" key="2">
    <source>
        <dbReference type="EMBL" id="SFC62779.1"/>
    </source>
</evidence>
<feature type="transmembrane region" description="Helical" evidence="1">
    <location>
        <begin position="6"/>
        <end position="23"/>
    </location>
</feature>
<dbReference type="Proteomes" id="UP000199514">
    <property type="component" value="Unassembled WGS sequence"/>
</dbReference>
<gene>
    <name evidence="2" type="ORF">SAMN05421780_107156</name>
</gene>
<protein>
    <recommendedName>
        <fullName evidence="4">Rod shape-determining protein MreD</fullName>
    </recommendedName>
</protein>
<feature type="transmembrane region" description="Helical" evidence="1">
    <location>
        <begin position="72"/>
        <end position="93"/>
    </location>
</feature>